<dbReference type="AlphaFoldDB" id="A0AA41R081"/>
<dbReference type="EMBL" id="JALJRB010000002">
    <property type="protein sequence ID" value="MCJ8499593.1"/>
    <property type="molecule type" value="Genomic_DNA"/>
</dbReference>
<protein>
    <submittedName>
        <fullName evidence="1">Uncharacterized protein</fullName>
    </submittedName>
</protein>
<accession>A0AA41R081</accession>
<comment type="caution">
    <text evidence="1">The sequence shown here is derived from an EMBL/GenBank/DDBJ whole genome shotgun (WGS) entry which is preliminary data.</text>
</comment>
<proteinExistence type="predicted"/>
<keyword evidence="2" id="KW-1185">Reference proteome</keyword>
<evidence type="ECO:0000313" key="1">
    <source>
        <dbReference type="EMBL" id="MCJ8499593.1"/>
    </source>
</evidence>
<sequence length="244" mass="27654">MAPVYKYAYWADAQTVQHLKAQLAICGMEPHEARKVVCSPLARHIKIGIVVPDTWRKTRLCQRPLSWYWDSPMAGRYLIVSDKGLDGFGLSPQILLRKTGFRAPRLPDRGQQLQLIQRSSYRNAKPAAWDDLSAEDPSQQEKWMRIMGIRGQRFDELFITHCANHANFLEPAYFVESSGEIVPYSIGQTNQVCSACLELFNVIGAAYRRKLVVPCPGAVIYAGLPVNRYIEVETVSDPDERISK</sequence>
<dbReference type="RefSeq" id="WP_246902976.1">
    <property type="nucleotide sequence ID" value="NZ_JALJRB010000002.1"/>
</dbReference>
<gene>
    <name evidence="1" type="ORF">MRX98_03330</name>
</gene>
<evidence type="ECO:0000313" key="2">
    <source>
        <dbReference type="Proteomes" id="UP001165427"/>
    </source>
</evidence>
<organism evidence="1 2">
    <name type="scientific">Desulfatitalea alkaliphila</name>
    <dbReference type="NCBI Taxonomy" id="2929485"/>
    <lineage>
        <taxon>Bacteria</taxon>
        <taxon>Pseudomonadati</taxon>
        <taxon>Thermodesulfobacteriota</taxon>
        <taxon>Desulfobacteria</taxon>
        <taxon>Desulfobacterales</taxon>
        <taxon>Desulfosarcinaceae</taxon>
        <taxon>Desulfatitalea</taxon>
    </lineage>
</organism>
<reference evidence="1" key="1">
    <citation type="submission" date="2022-04" db="EMBL/GenBank/DDBJ databases">
        <title>Desulfatitalea alkaliphila sp. nov., a novel anaerobic sulfate-reducing bacterium isolated from terrestrial mud volcano, Taman Peninsula, Russia.</title>
        <authorList>
            <person name="Khomyakova M.A."/>
            <person name="Merkel A.Y."/>
            <person name="Slobodkin A.I."/>
        </authorList>
    </citation>
    <scope>NUCLEOTIDE SEQUENCE</scope>
    <source>
        <strain evidence="1">M08but</strain>
    </source>
</reference>
<name>A0AA41R081_9BACT</name>
<dbReference type="Proteomes" id="UP001165427">
    <property type="component" value="Unassembled WGS sequence"/>
</dbReference>